<reference evidence="1" key="1">
    <citation type="submission" date="2019-04" db="EMBL/GenBank/DDBJ databases">
        <title>Friends and foes A comparative genomics studyof 23 Aspergillus species from section Flavi.</title>
        <authorList>
            <consortium name="DOE Joint Genome Institute"/>
            <person name="Kjaerbolling I."/>
            <person name="Vesth T."/>
            <person name="Frisvad J.C."/>
            <person name="Nybo J.L."/>
            <person name="Theobald S."/>
            <person name="Kildgaard S."/>
            <person name="Isbrandt T."/>
            <person name="Kuo A."/>
            <person name="Sato A."/>
            <person name="Lyhne E.K."/>
            <person name="Kogle M.E."/>
            <person name="Wiebenga A."/>
            <person name="Kun R.S."/>
            <person name="Lubbers R.J."/>
            <person name="Makela M.R."/>
            <person name="Barry K."/>
            <person name="Chovatia M."/>
            <person name="Clum A."/>
            <person name="Daum C."/>
            <person name="Haridas S."/>
            <person name="He G."/>
            <person name="LaButti K."/>
            <person name="Lipzen A."/>
            <person name="Mondo S."/>
            <person name="Riley R."/>
            <person name="Salamov A."/>
            <person name="Simmons B.A."/>
            <person name="Magnuson J.K."/>
            <person name="Henrissat B."/>
            <person name="Mortensen U.H."/>
            <person name="Larsen T.O."/>
            <person name="Devries R.P."/>
            <person name="Grigoriev I.V."/>
            <person name="Machida M."/>
            <person name="Baker S.E."/>
            <person name="Andersen M.R."/>
        </authorList>
    </citation>
    <scope>NUCLEOTIDE SEQUENCE [LARGE SCALE GENOMIC DNA]</scope>
    <source>
        <strain evidence="1">IBT 14317</strain>
    </source>
</reference>
<protein>
    <submittedName>
        <fullName evidence="1">Uncharacterized protein</fullName>
    </submittedName>
</protein>
<evidence type="ECO:0000313" key="1">
    <source>
        <dbReference type="EMBL" id="KAE8394221.1"/>
    </source>
</evidence>
<dbReference type="EMBL" id="ML735225">
    <property type="protein sequence ID" value="KAE8394221.1"/>
    <property type="molecule type" value="Genomic_DNA"/>
</dbReference>
<gene>
    <name evidence="1" type="ORF">BDV23DRAFT_18190</name>
</gene>
<sequence>METLVFLFFFPLSAPTSIIDTHALARIGSFVFLDRLFRVILLLFQHISSSCLQSAWPGSVNRLGGIARLYLYLVLNK</sequence>
<organism evidence="1">
    <name type="scientific">Petromyces alliaceus</name>
    <name type="common">Aspergillus alliaceus</name>
    <dbReference type="NCBI Taxonomy" id="209559"/>
    <lineage>
        <taxon>Eukaryota</taxon>
        <taxon>Fungi</taxon>
        <taxon>Dikarya</taxon>
        <taxon>Ascomycota</taxon>
        <taxon>Pezizomycotina</taxon>
        <taxon>Eurotiomycetes</taxon>
        <taxon>Eurotiomycetidae</taxon>
        <taxon>Eurotiales</taxon>
        <taxon>Aspergillaceae</taxon>
        <taxon>Aspergillus</taxon>
        <taxon>Aspergillus subgen. Circumdati</taxon>
    </lineage>
</organism>
<proteinExistence type="predicted"/>
<dbReference type="Proteomes" id="UP000326877">
    <property type="component" value="Unassembled WGS sequence"/>
</dbReference>
<accession>A0A5N7CJ45</accession>
<name>A0A5N7CJ45_PETAA</name>
<dbReference type="AlphaFoldDB" id="A0A5N7CJ45"/>